<dbReference type="Proteomes" id="UP000000214">
    <property type="component" value="Chromosome"/>
</dbReference>
<gene>
    <name evidence="2" type="ordered locus">PACID_17090</name>
</gene>
<sequence>MNGSESRVLAVLPDLLAGESRMSEATRRQREWAVMGALEYLAGSATMRAMARVTVADLMDPDAVDAYIRASQSGTLRVRRTDGKAQESPRSTAARVSGLRWLARATGTRQPPPFADWTPLAPVPEDAPAALRTACQALTTMNNFYATRTAATIAVLYATGASGYGLCTLRTDQISAEHGRRLVRVPAQDPAPQRWETDEQTALAPVPAWGTAALDDWLTLRAETVACLQGSDPRTLLVSGRANAGPRPPGMPLRPRGLGRSWARSRYVAETAVPGLEMPSTVEAACRAVRTLVLTPGSPGPGSRSAAARPAAAPA</sequence>
<dbReference type="eggNOG" id="ENOG5030MTZ">
    <property type="taxonomic scope" value="Bacteria"/>
</dbReference>
<evidence type="ECO:0000313" key="2">
    <source>
        <dbReference type="EMBL" id="AFV89514.1"/>
    </source>
</evidence>
<accession>K7RNF2</accession>
<organism evidence="2 3">
    <name type="scientific">Acidipropionibacterium acidipropionici (strain ATCC 4875 / DSM 20272 / JCM 6432 / NBRC 12425 / NCIMB 8070 / 4)</name>
    <name type="common">Propionibacterium acidipropionici</name>
    <dbReference type="NCBI Taxonomy" id="1171373"/>
    <lineage>
        <taxon>Bacteria</taxon>
        <taxon>Bacillati</taxon>
        <taxon>Actinomycetota</taxon>
        <taxon>Actinomycetes</taxon>
        <taxon>Propionibacteriales</taxon>
        <taxon>Propionibacteriaceae</taxon>
        <taxon>Acidipropionibacterium</taxon>
    </lineage>
</organism>
<dbReference type="PATRIC" id="fig|1171373.8.peg.1691"/>
<dbReference type="AlphaFoldDB" id="K7RNF2"/>
<proteinExistence type="predicted"/>
<reference evidence="2 3" key="1">
    <citation type="journal article" date="2012" name="BMC Genomics">
        <title>The genome sequence of Propionibacterium acidipropionici provides insights into its biotechnological and industrial potential.</title>
        <authorList>
            <person name="Parizzi L.P."/>
            <person name="Grassi M.C."/>
            <person name="Llerena L.A."/>
            <person name="Carazzolle M.F."/>
            <person name="Queiroz V.L."/>
            <person name="Lunardi I."/>
            <person name="Zeidler A.F."/>
            <person name="Teixeira P.J."/>
            <person name="Mieczkowski P."/>
            <person name="Rincones J."/>
            <person name="Pereira G.A."/>
        </authorList>
    </citation>
    <scope>NUCLEOTIDE SEQUENCE [LARGE SCALE GENOMIC DNA]</scope>
    <source>
        <strain evidence="3">ATCC 4875 / DSM 20272 / JCM 6432 / NBRC 12425 / NCIMB 8070</strain>
    </source>
</reference>
<feature type="compositionally biased region" description="Low complexity" evidence="1">
    <location>
        <begin position="301"/>
        <end position="315"/>
    </location>
</feature>
<feature type="region of interest" description="Disordered" evidence="1">
    <location>
        <begin position="238"/>
        <end position="258"/>
    </location>
</feature>
<dbReference type="RefSeq" id="WP_015070418.1">
    <property type="nucleotide sequence ID" value="NC_019395.1"/>
</dbReference>
<dbReference type="KEGG" id="pbo:PACID_17090"/>
<dbReference type="HOGENOM" id="CLU_789137_0_0_11"/>
<feature type="region of interest" description="Disordered" evidence="1">
    <location>
        <begin position="294"/>
        <end position="315"/>
    </location>
</feature>
<name>K7RNF2_ACIA4</name>
<dbReference type="STRING" id="1171373.PACID_17090"/>
<dbReference type="EMBL" id="CP003493">
    <property type="protein sequence ID" value="AFV89514.1"/>
    <property type="molecule type" value="Genomic_DNA"/>
</dbReference>
<evidence type="ECO:0000313" key="3">
    <source>
        <dbReference type="Proteomes" id="UP000000214"/>
    </source>
</evidence>
<evidence type="ECO:0000256" key="1">
    <source>
        <dbReference type="SAM" id="MobiDB-lite"/>
    </source>
</evidence>
<protein>
    <submittedName>
        <fullName evidence="2">Uncharacterized protein</fullName>
    </submittedName>
</protein>